<dbReference type="EMBL" id="JABBWD010000025">
    <property type="protein sequence ID" value="KAG1776721.1"/>
    <property type="molecule type" value="Genomic_DNA"/>
</dbReference>
<protein>
    <submittedName>
        <fullName evidence="2">Uncharacterized protein</fullName>
    </submittedName>
</protein>
<accession>A0A9P6ZUG8</accession>
<feature type="compositionally biased region" description="Basic and acidic residues" evidence="1">
    <location>
        <begin position="208"/>
        <end position="226"/>
    </location>
</feature>
<proteinExistence type="predicted"/>
<evidence type="ECO:0000256" key="1">
    <source>
        <dbReference type="SAM" id="MobiDB-lite"/>
    </source>
</evidence>
<name>A0A9P6ZUG8_9AGAM</name>
<feature type="region of interest" description="Disordered" evidence="1">
    <location>
        <begin position="204"/>
        <end position="264"/>
    </location>
</feature>
<sequence length="264" mass="28700">MLAAGTSPENRLGGIEQLTAVCSGRDFQGLVSVAQLVCTVENEPVHLFVASSPIASERWLLSHVRMRRRALLASWAASDAEVPQHHALQTSPPINVHGAQSFLLHLICQWIMAAPSAELLLPVFHHHPHSQATGTNTSSLAATKHHLPCLLALCFLSRVASMRTFSLHTMDTMCCQDLPGCIIAWARGSPHCARCLVLPQGVADSQDSGEKEQGTKRQTRGGRELQKWGASAGTKVRSHKCLASDRTAGEELTKTDQKTRQPEQ</sequence>
<feature type="compositionally biased region" description="Basic and acidic residues" evidence="1">
    <location>
        <begin position="247"/>
        <end position="264"/>
    </location>
</feature>
<dbReference type="Proteomes" id="UP000714275">
    <property type="component" value="Unassembled WGS sequence"/>
</dbReference>
<gene>
    <name evidence="2" type="ORF">EV702DRAFT_1046045</name>
</gene>
<dbReference type="AlphaFoldDB" id="A0A9P6ZUG8"/>
<comment type="caution">
    <text evidence="2">The sequence shown here is derived from an EMBL/GenBank/DDBJ whole genome shotgun (WGS) entry which is preliminary data.</text>
</comment>
<evidence type="ECO:0000313" key="3">
    <source>
        <dbReference type="Proteomes" id="UP000714275"/>
    </source>
</evidence>
<keyword evidence="3" id="KW-1185">Reference proteome</keyword>
<organism evidence="2 3">
    <name type="scientific">Suillus placidus</name>
    <dbReference type="NCBI Taxonomy" id="48579"/>
    <lineage>
        <taxon>Eukaryota</taxon>
        <taxon>Fungi</taxon>
        <taxon>Dikarya</taxon>
        <taxon>Basidiomycota</taxon>
        <taxon>Agaricomycotina</taxon>
        <taxon>Agaricomycetes</taxon>
        <taxon>Agaricomycetidae</taxon>
        <taxon>Boletales</taxon>
        <taxon>Suillineae</taxon>
        <taxon>Suillaceae</taxon>
        <taxon>Suillus</taxon>
    </lineage>
</organism>
<reference evidence="2" key="1">
    <citation type="journal article" date="2020" name="New Phytol.">
        <title>Comparative genomics reveals dynamic genome evolution in host specialist ectomycorrhizal fungi.</title>
        <authorList>
            <person name="Lofgren L.A."/>
            <person name="Nguyen N.H."/>
            <person name="Vilgalys R."/>
            <person name="Ruytinx J."/>
            <person name="Liao H.L."/>
            <person name="Branco S."/>
            <person name="Kuo A."/>
            <person name="LaButti K."/>
            <person name="Lipzen A."/>
            <person name="Andreopoulos W."/>
            <person name="Pangilinan J."/>
            <person name="Riley R."/>
            <person name="Hundley H."/>
            <person name="Na H."/>
            <person name="Barry K."/>
            <person name="Grigoriev I.V."/>
            <person name="Stajich J.E."/>
            <person name="Kennedy P.G."/>
        </authorList>
    </citation>
    <scope>NUCLEOTIDE SEQUENCE</scope>
    <source>
        <strain evidence="2">DOB743</strain>
    </source>
</reference>
<evidence type="ECO:0000313" key="2">
    <source>
        <dbReference type="EMBL" id="KAG1776721.1"/>
    </source>
</evidence>